<dbReference type="InterPro" id="IPR001789">
    <property type="entry name" value="Sig_transdc_resp-reg_receiver"/>
</dbReference>
<dbReference type="Pfam" id="PF00072">
    <property type="entry name" value="Response_reg"/>
    <property type="match status" value="2"/>
</dbReference>
<reference evidence="4 5" key="1">
    <citation type="submission" date="2018-05" db="EMBL/GenBank/DDBJ databases">
        <title>A metagenomic window into the 2 km-deep terrestrial subsurface aquifer revealed taxonomically and functionally diverse microbial community comprising novel uncultured bacterial lineages.</title>
        <authorList>
            <person name="Kadnikov V.V."/>
            <person name="Mardanov A.V."/>
            <person name="Beletsky A.V."/>
            <person name="Banks D."/>
            <person name="Pimenov N.V."/>
            <person name="Frank Y.A."/>
            <person name="Karnachuk O.V."/>
            <person name="Ravin N.V."/>
        </authorList>
    </citation>
    <scope>NUCLEOTIDE SEQUENCE [LARGE SCALE GENOMIC DNA]</scope>
    <source>
        <strain evidence="4">BY</strain>
    </source>
</reference>
<evidence type="ECO:0000313" key="5">
    <source>
        <dbReference type="Proteomes" id="UP000262583"/>
    </source>
</evidence>
<protein>
    <submittedName>
        <fullName evidence="4">Putative two-component system response regulator</fullName>
    </submittedName>
</protein>
<evidence type="ECO:0000313" key="4">
    <source>
        <dbReference type="EMBL" id="AXA36443.1"/>
    </source>
</evidence>
<feature type="modified residue" description="4-aspartylphosphate" evidence="2">
    <location>
        <position position="60"/>
    </location>
</feature>
<dbReference type="CDD" id="cd17574">
    <property type="entry name" value="REC_OmpR"/>
    <property type="match status" value="1"/>
</dbReference>
<dbReference type="InterPro" id="IPR050595">
    <property type="entry name" value="Bact_response_regulator"/>
</dbReference>
<evidence type="ECO:0000256" key="2">
    <source>
        <dbReference type="PROSITE-ProRule" id="PRU00169"/>
    </source>
</evidence>
<dbReference type="AlphaFoldDB" id="A0A2Z4Y7P0"/>
<evidence type="ECO:0000259" key="3">
    <source>
        <dbReference type="PROSITE" id="PS50110"/>
    </source>
</evidence>
<dbReference type="PROSITE" id="PS50110">
    <property type="entry name" value="RESPONSE_REGULATORY"/>
    <property type="match status" value="2"/>
</dbReference>
<name>A0A2Z4Y7P0_SUMC1</name>
<dbReference type="InterPro" id="IPR011006">
    <property type="entry name" value="CheY-like_superfamily"/>
</dbReference>
<organism evidence="4 5">
    <name type="scientific">Sumerlaea chitinivorans</name>
    <dbReference type="NCBI Taxonomy" id="2250252"/>
    <lineage>
        <taxon>Bacteria</taxon>
        <taxon>Candidatus Sumerlaeota</taxon>
        <taxon>Candidatus Sumerlaeia</taxon>
        <taxon>Candidatus Sumerlaeales</taxon>
        <taxon>Candidatus Sumerlaeaceae</taxon>
        <taxon>Candidatus Sumerlaea</taxon>
    </lineage>
</organism>
<accession>A0A2Z4Y7P0</accession>
<dbReference type="PANTHER" id="PTHR44591:SF18">
    <property type="entry name" value="REGULATORY PROTEIN"/>
    <property type="match status" value="1"/>
</dbReference>
<dbReference type="Proteomes" id="UP000262583">
    <property type="component" value="Chromosome"/>
</dbReference>
<gene>
    <name evidence="4" type="ORF">BRCON_1666</name>
</gene>
<dbReference type="GO" id="GO:0000160">
    <property type="term" value="P:phosphorelay signal transduction system"/>
    <property type="evidence" value="ECO:0007669"/>
    <property type="project" value="UniProtKB-KW"/>
</dbReference>
<dbReference type="SMART" id="SM00448">
    <property type="entry name" value="REC"/>
    <property type="match status" value="2"/>
</dbReference>
<dbReference type="Gene3D" id="3.40.50.2300">
    <property type="match status" value="2"/>
</dbReference>
<evidence type="ECO:0000256" key="1">
    <source>
        <dbReference type="ARBA" id="ARBA00022553"/>
    </source>
</evidence>
<dbReference type="SUPFAM" id="SSF52172">
    <property type="entry name" value="CheY-like"/>
    <property type="match status" value="2"/>
</dbReference>
<dbReference type="PANTHER" id="PTHR44591">
    <property type="entry name" value="STRESS RESPONSE REGULATOR PROTEIN 1"/>
    <property type="match status" value="1"/>
</dbReference>
<dbReference type="EMBL" id="CP030759">
    <property type="protein sequence ID" value="AXA36443.1"/>
    <property type="molecule type" value="Genomic_DNA"/>
</dbReference>
<sequence>MQAPANDNTRLRVLVVDDDPDIALVVRTTLASEYDVVVAPSGVAALERIHEYEPDVIVMDVMMPVLDGFDTSRAIRKDARYANVPILFLTARTDNDAVREAMLAGGDFFLPKPFETSQLLSRVRELVEKHRVQPQPKRFSLQELTATGSSLAPQMRSEQSPEAVTPMAEPNVTKTAPSRSLMEQLRGTAAPRRVRVLAVDDDLDTVNYVKSILRDDYEIITATDPELAIEKIFAYQPDILLLDIMMPKLTGFQVAQLIRTNRRLRAVRIVYVSSRSDFQAIQKAFNLGACEYIEKPFTPEQLRRKLLEITKQPDFVCSKKRLDYAEVLRRESDF</sequence>
<dbReference type="KEGG" id="schv:BRCON_1666"/>
<feature type="modified residue" description="4-aspartylphosphate" evidence="2">
    <location>
        <position position="243"/>
    </location>
</feature>
<proteinExistence type="predicted"/>
<keyword evidence="1 2" id="KW-0597">Phosphoprotein</keyword>
<feature type="domain" description="Response regulatory" evidence="3">
    <location>
        <begin position="195"/>
        <end position="310"/>
    </location>
</feature>
<feature type="domain" description="Response regulatory" evidence="3">
    <location>
        <begin position="12"/>
        <end position="127"/>
    </location>
</feature>